<comment type="caution">
    <text evidence="1">The sequence shown here is derived from an EMBL/GenBank/DDBJ whole genome shotgun (WGS) entry which is preliminary data.</text>
</comment>
<reference evidence="1" key="1">
    <citation type="submission" date="2021-06" db="EMBL/GenBank/DDBJ databases">
        <authorList>
            <consortium name="DOE Joint Genome Institute"/>
            <person name="Mondo S.J."/>
            <person name="Amses K.R."/>
            <person name="Simmons D.R."/>
            <person name="Longcore J.E."/>
            <person name="Seto K."/>
            <person name="Alves G.H."/>
            <person name="Bonds A.E."/>
            <person name="Quandt C.A."/>
            <person name="Davis W.J."/>
            <person name="Chang Y."/>
            <person name="Letcher P.M."/>
            <person name="Powell M.J."/>
            <person name="Kuo A."/>
            <person name="Labutti K."/>
            <person name="Pangilinan J."/>
            <person name="Andreopoulos W."/>
            <person name="Tritt A."/>
            <person name="Riley R."/>
            <person name="Hundley H."/>
            <person name="Johnson J."/>
            <person name="Lipzen A."/>
            <person name="Barry K."/>
            <person name="Berbee M.L."/>
            <person name="Buchler N.E."/>
            <person name="Grigoriev I.V."/>
            <person name="Spatafora J.W."/>
            <person name="Stajich J.E."/>
            <person name="James T.Y."/>
        </authorList>
    </citation>
    <scope>NUCLEOTIDE SEQUENCE</scope>
    <source>
        <strain evidence="1">AG</strain>
    </source>
</reference>
<dbReference type="EMBL" id="MU620930">
    <property type="protein sequence ID" value="KAI8578373.1"/>
    <property type="molecule type" value="Genomic_DNA"/>
</dbReference>
<dbReference type="RefSeq" id="XP_051443377.1">
    <property type="nucleotide sequence ID" value="XM_051590087.1"/>
</dbReference>
<dbReference type="GeneID" id="75915431"/>
<dbReference type="GO" id="GO:0005634">
    <property type="term" value="C:nucleus"/>
    <property type="evidence" value="ECO:0007669"/>
    <property type="project" value="TreeGrafter"/>
</dbReference>
<dbReference type="PANTHER" id="PTHR16291:SF0">
    <property type="entry name" value="NUCLEAR CAP-BINDING PROTEIN SUBUNIT 3"/>
    <property type="match status" value="1"/>
</dbReference>
<gene>
    <name evidence="1" type="ORF">K450DRAFT_247576</name>
</gene>
<dbReference type="Pfam" id="PF10309">
    <property type="entry name" value="NCBP3"/>
    <property type="match status" value="1"/>
</dbReference>
<keyword evidence="2" id="KW-1185">Reference proteome</keyword>
<reference evidence="1" key="2">
    <citation type="journal article" date="2022" name="Proc. Natl. Acad. Sci. U.S.A.">
        <title>Diploid-dominant life cycles characterize the early evolution of Fungi.</title>
        <authorList>
            <person name="Amses K.R."/>
            <person name="Simmons D.R."/>
            <person name="Longcore J.E."/>
            <person name="Mondo S.J."/>
            <person name="Seto K."/>
            <person name="Jeronimo G.H."/>
            <person name="Bonds A.E."/>
            <person name="Quandt C.A."/>
            <person name="Davis W.J."/>
            <person name="Chang Y."/>
            <person name="Federici B.A."/>
            <person name="Kuo A."/>
            <person name="LaButti K."/>
            <person name="Pangilinan J."/>
            <person name="Andreopoulos W."/>
            <person name="Tritt A."/>
            <person name="Riley R."/>
            <person name="Hundley H."/>
            <person name="Johnson J."/>
            <person name="Lipzen A."/>
            <person name="Barry K."/>
            <person name="Lang B.F."/>
            <person name="Cuomo C.A."/>
            <person name="Buchler N.E."/>
            <person name="Grigoriev I.V."/>
            <person name="Spatafora J.W."/>
            <person name="Stajich J.E."/>
            <person name="James T.Y."/>
        </authorList>
    </citation>
    <scope>NUCLEOTIDE SEQUENCE</scope>
    <source>
        <strain evidence="1">AG</strain>
    </source>
</reference>
<sequence length="137" mass="16036">MATKDIEEYFGDRKPIKIEWINDTSCNAVFDSAEQAKEAIQDLLLEPTSDINHTLLRKAKVYTMESGRTVNNLHLRLASEWDVKERGARERSRYYLLHGVNKDINSRLGKRRIEKKKPNDILSRLGGYQEPGRRRRH</sequence>
<dbReference type="AlphaFoldDB" id="A0AAD5HDP7"/>
<dbReference type="GO" id="GO:0003729">
    <property type="term" value="F:mRNA binding"/>
    <property type="evidence" value="ECO:0007669"/>
    <property type="project" value="InterPro"/>
</dbReference>
<dbReference type="InterPro" id="IPR012677">
    <property type="entry name" value="Nucleotide-bd_a/b_plait_sf"/>
</dbReference>
<dbReference type="PANTHER" id="PTHR16291">
    <property type="entry name" value="NUCLEAR CAP-BINDING PROTEIN SUBUNIT 3"/>
    <property type="match status" value="1"/>
</dbReference>
<proteinExistence type="predicted"/>
<dbReference type="InterPro" id="IPR019416">
    <property type="entry name" value="NCBP3"/>
</dbReference>
<organism evidence="1 2">
    <name type="scientific">Umbelopsis ramanniana AG</name>
    <dbReference type="NCBI Taxonomy" id="1314678"/>
    <lineage>
        <taxon>Eukaryota</taxon>
        <taxon>Fungi</taxon>
        <taxon>Fungi incertae sedis</taxon>
        <taxon>Mucoromycota</taxon>
        <taxon>Mucoromycotina</taxon>
        <taxon>Umbelopsidomycetes</taxon>
        <taxon>Umbelopsidales</taxon>
        <taxon>Umbelopsidaceae</taxon>
        <taxon>Umbelopsis</taxon>
    </lineage>
</organism>
<dbReference type="GO" id="GO:0000340">
    <property type="term" value="F:RNA 7-methylguanosine cap binding"/>
    <property type="evidence" value="ECO:0007669"/>
    <property type="project" value="InterPro"/>
</dbReference>
<evidence type="ECO:0000313" key="1">
    <source>
        <dbReference type="EMBL" id="KAI8578373.1"/>
    </source>
</evidence>
<accession>A0AAD5HDP7</accession>
<dbReference type="Proteomes" id="UP001206595">
    <property type="component" value="Unassembled WGS sequence"/>
</dbReference>
<evidence type="ECO:0000313" key="2">
    <source>
        <dbReference type="Proteomes" id="UP001206595"/>
    </source>
</evidence>
<dbReference type="Gene3D" id="3.30.70.330">
    <property type="match status" value="1"/>
</dbReference>
<protein>
    <submittedName>
        <fullName evidence="1">Uncharacterized protein</fullName>
    </submittedName>
</protein>
<name>A0AAD5HDP7_UMBRA</name>